<evidence type="ECO:0000256" key="6">
    <source>
        <dbReference type="ARBA" id="ARBA00022826"/>
    </source>
</evidence>
<evidence type="ECO:0000256" key="2">
    <source>
        <dbReference type="ARBA" id="ARBA00006920"/>
    </source>
</evidence>
<feature type="transmembrane region" description="Helical" evidence="13">
    <location>
        <begin position="52"/>
        <end position="73"/>
    </location>
</feature>
<dbReference type="PANTHER" id="PTHR31462">
    <property type="entry name" value="ENDOSOMAL/LYSOSOMAL POTASSIUM CHANNEL TMEM175"/>
    <property type="match status" value="1"/>
</dbReference>
<evidence type="ECO:0000256" key="10">
    <source>
        <dbReference type="ARBA" id="ARBA00023136"/>
    </source>
</evidence>
<evidence type="ECO:0000256" key="9">
    <source>
        <dbReference type="ARBA" id="ARBA00023065"/>
    </source>
</evidence>
<dbReference type="Proteomes" id="UP000029661">
    <property type="component" value="Chromosome"/>
</dbReference>
<evidence type="ECO:0000256" key="4">
    <source>
        <dbReference type="ARBA" id="ARBA00022538"/>
    </source>
</evidence>
<evidence type="ECO:0000313" key="15">
    <source>
        <dbReference type="EMBL" id="CEL25995.1"/>
    </source>
</evidence>
<comment type="similarity">
    <text evidence="2">Belongs to the TMEM175 family.</text>
</comment>
<evidence type="ECO:0000256" key="13">
    <source>
        <dbReference type="SAM" id="Phobius"/>
    </source>
</evidence>
<evidence type="ECO:0000256" key="8">
    <source>
        <dbReference type="ARBA" id="ARBA00022989"/>
    </source>
</evidence>
<name>A0A089ZVW5_METFO</name>
<dbReference type="GO" id="GO:0005267">
    <property type="term" value="F:potassium channel activity"/>
    <property type="evidence" value="ECO:0007669"/>
    <property type="project" value="UniProtKB-KW"/>
</dbReference>
<evidence type="ECO:0000256" key="5">
    <source>
        <dbReference type="ARBA" id="ARBA00022692"/>
    </source>
</evidence>
<reference evidence="14" key="1">
    <citation type="submission" date="2013-12" db="EMBL/GenBank/DDBJ databases">
        <title>The complete genome sequence of Methanobacterium sp. BRM9.</title>
        <authorList>
            <consortium name="Pastoral Greenhouse Gas Research Consortium"/>
            <person name="Kelly W.J."/>
            <person name="Leahy S.C."/>
            <person name="Perry R."/>
            <person name="Li D."/>
            <person name="Altermann E."/>
            <person name="Lambie S.C."/>
            <person name="Attwood G.T."/>
        </authorList>
    </citation>
    <scope>NUCLEOTIDE SEQUENCE [LARGE SCALE GENOMIC DNA]</scope>
    <source>
        <strain evidence="14">BRM9</strain>
    </source>
</reference>
<sequence>MDSQNSATFMDTKRLETLVDGIFAIAMTLLVLALAVPDVAGPLTNAAVQTSLYDLIPSFYTMVISFILLALFWSNHHRAFHRIHQMDNVLLWINVIWLLFIVLVPFSASLTGKYGQFPIAHIIFNLNMLGIALFLGLNWLYARRNHFLHEKVDPRQITVTKRANILFIGIALLALLLSFVVPRFSALVYLLIFPLEYLINKL</sequence>
<keyword evidence="11" id="KW-0407">Ion channel</keyword>
<keyword evidence="6" id="KW-0631">Potassium channel</keyword>
<evidence type="ECO:0000313" key="14">
    <source>
        <dbReference type="EMBL" id="AIS33144.1"/>
    </source>
</evidence>
<dbReference type="PATRIC" id="fig|2162.10.peg.2457"/>
<keyword evidence="17" id="KW-1185">Reference proteome</keyword>
<feature type="transmembrane region" description="Helical" evidence="13">
    <location>
        <begin position="163"/>
        <end position="192"/>
    </location>
</feature>
<dbReference type="OrthoDB" id="10769at2157"/>
<protein>
    <recommendedName>
        <fullName evidence="18">DUF1211 domain-containing protein</fullName>
    </recommendedName>
</protein>
<evidence type="ECO:0000256" key="1">
    <source>
        <dbReference type="ARBA" id="ARBA00004141"/>
    </source>
</evidence>
<gene>
    <name evidence="14" type="ORF">BRM9_2344</name>
    <name evidence="15" type="ORF">MB9_2385</name>
</gene>
<keyword evidence="9" id="KW-0406">Ion transport</keyword>
<evidence type="ECO:0000256" key="7">
    <source>
        <dbReference type="ARBA" id="ARBA00022958"/>
    </source>
</evidence>
<feature type="transmembrane region" description="Helical" evidence="13">
    <location>
        <begin position="89"/>
        <end position="110"/>
    </location>
</feature>
<dbReference type="RefSeq" id="WP_048085842.1">
    <property type="nucleotide sequence ID" value="NZ_CP006933.1"/>
</dbReference>
<evidence type="ECO:0000256" key="11">
    <source>
        <dbReference type="ARBA" id="ARBA00023303"/>
    </source>
</evidence>
<keyword evidence="7" id="KW-0630">Potassium</keyword>
<keyword evidence="8 13" id="KW-1133">Transmembrane helix</keyword>
<dbReference type="KEGG" id="mfc:BRM9_2344"/>
<organism evidence="14 16">
    <name type="scientific">Methanobacterium formicicum</name>
    <dbReference type="NCBI Taxonomy" id="2162"/>
    <lineage>
        <taxon>Archaea</taxon>
        <taxon>Methanobacteriati</taxon>
        <taxon>Methanobacteriota</taxon>
        <taxon>Methanomada group</taxon>
        <taxon>Methanobacteria</taxon>
        <taxon>Methanobacteriales</taxon>
        <taxon>Methanobacteriaceae</taxon>
        <taxon>Methanobacterium</taxon>
    </lineage>
</organism>
<dbReference type="GO" id="GO:0016020">
    <property type="term" value="C:membrane"/>
    <property type="evidence" value="ECO:0007669"/>
    <property type="project" value="UniProtKB-SubCell"/>
</dbReference>
<keyword evidence="3" id="KW-0813">Transport</keyword>
<dbReference type="AlphaFoldDB" id="A0A089ZVW5"/>
<evidence type="ECO:0000313" key="16">
    <source>
        <dbReference type="Proteomes" id="UP000029661"/>
    </source>
</evidence>
<evidence type="ECO:0000313" key="17">
    <source>
        <dbReference type="Proteomes" id="UP000062768"/>
    </source>
</evidence>
<evidence type="ECO:0000256" key="12">
    <source>
        <dbReference type="ARBA" id="ARBA00034430"/>
    </source>
</evidence>
<accession>A0A089ZVW5</accession>
<dbReference type="Proteomes" id="UP000062768">
    <property type="component" value="Chromosome I"/>
</dbReference>
<feature type="transmembrane region" description="Helical" evidence="13">
    <location>
        <begin position="21"/>
        <end position="40"/>
    </location>
</feature>
<dbReference type="InterPro" id="IPR010617">
    <property type="entry name" value="TMEM175-like"/>
</dbReference>
<feature type="transmembrane region" description="Helical" evidence="13">
    <location>
        <begin position="122"/>
        <end position="142"/>
    </location>
</feature>
<proteinExistence type="inferred from homology"/>
<keyword evidence="5 13" id="KW-0812">Transmembrane</keyword>
<dbReference type="EMBL" id="LN734822">
    <property type="protein sequence ID" value="CEL25995.1"/>
    <property type="molecule type" value="Genomic_DNA"/>
</dbReference>
<dbReference type="PANTHER" id="PTHR31462:SF5">
    <property type="entry name" value="ENDOSOMAL_LYSOSOMAL PROTON CHANNEL TMEM175"/>
    <property type="match status" value="1"/>
</dbReference>
<dbReference type="GO" id="GO:0015252">
    <property type="term" value="F:proton channel activity"/>
    <property type="evidence" value="ECO:0007669"/>
    <property type="project" value="InterPro"/>
</dbReference>
<comment type="catalytic activity">
    <reaction evidence="12">
        <text>K(+)(in) = K(+)(out)</text>
        <dbReference type="Rhea" id="RHEA:29463"/>
        <dbReference type="ChEBI" id="CHEBI:29103"/>
    </reaction>
</comment>
<keyword evidence="4" id="KW-0633">Potassium transport</keyword>
<dbReference type="Pfam" id="PF06736">
    <property type="entry name" value="TMEM175"/>
    <property type="match status" value="1"/>
</dbReference>
<dbReference type="EMBL" id="CP006933">
    <property type="protein sequence ID" value="AIS33144.1"/>
    <property type="molecule type" value="Genomic_DNA"/>
</dbReference>
<comment type="subcellular location">
    <subcellularLocation>
        <location evidence="1">Membrane</location>
        <topology evidence="1">Multi-pass membrane protein</topology>
    </subcellularLocation>
</comment>
<reference evidence="15" key="2">
    <citation type="submission" date="2014-09" db="EMBL/GenBank/DDBJ databases">
        <authorList>
            <person name="Bishop-Lilly K.A."/>
            <person name="Broomall S.M."/>
            <person name="Chain P.S."/>
            <person name="Chertkov O."/>
            <person name="Coyne S.R."/>
            <person name="Daligault H.E."/>
            <person name="Davenport K.W."/>
            <person name="Erkkila T."/>
            <person name="Frey K.G."/>
            <person name="Gibbons H.S."/>
            <person name="Gu W."/>
            <person name="Jaissle J."/>
            <person name="Johnson S.L."/>
            <person name="Koroleva G.I."/>
            <person name="Ladner J.T."/>
            <person name="Lo C.-C."/>
            <person name="Minogue T.D."/>
            <person name="Munk C."/>
            <person name="Palacios G.F."/>
            <person name="Redden C.L."/>
            <person name="Rosenzweig C.N."/>
            <person name="Scholz M.B."/>
            <person name="Teshima H."/>
            <person name="Xu Y."/>
        </authorList>
    </citation>
    <scope>NUCLEOTIDE SEQUENCE</scope>
    <source>
        <strain evidence="15">Mb9</strain>
    </source>
</reference>
<evidence type="ECO:0000256" key="3">
    <source>
        <dbReference type="ARBA" id="ARBA00022448"/>
    </source>
</evidence>
<evidence type="ECO:0008006" key="18">
    <source>
        <dbReference type="Google" id="ProtNLM"/>
    </source>
</evidence>
<dbReference type="GeneID" id="26740614"/>
<keyword evidence="10 13" id="KW-0472">Membrane</keyword>